<protein>
    <submittedName>
        <fullName evidence="1">Uncharacterized protein</fullName>
    </submittedName>
</protein>
<dbReference type="EMBL" id="JABSTQ010010262">
    <property type="protein sequence ID" value="KAG0422183.1"/>
    <property type="molecule type" value="Genomic_DNA"/>
</dbReference>
<dbReference type="Proteomes" id="UP000805193">
    <property type="component" value="Unassembled WGS sequence"/>
</dbReference>
<reference evidence="1 2" key="1">
    <citation type="journal article" date="2020" name="Cell">
        <title>Large-Scale Comparative Analyses of Tick Genomes Elucidate Their Genetic Diversity and Vector Capacities.</title>
        <authorList>
            <consortium name="Tick Genome and Microbiome Consortium (TIGMIC)"/>
            <person name="Jia N."/>
            <person name="Wang J."/>
            <person name="Shi W."/>
            <person name="Du L."/>
            <person name="Sun Y."/>
            <person name="Zhan W."/>
            <person name="Jiang J.F."/>
            <person name="Wang Q."/>
            <person name="Zhang B."/>
            <person name="Ji P."/>
            <person name="Bell-Sakyi L."/>
            <person name="Cui X.M."/>
            <person name="Yuan T.T."/>
            <person name="Jiang B.G."/>
            <person name="Yang W.F."/>
            <person name="Lam T.T."/>
            <person name="Chang Q.C."/>
            <person name="Ding S.J."/>
            <person name="Wang X.J."/>
            <person name="Zhu J.G."/>
            <person name="Ruan X.D."/>
            <person name="Zhao L."/>
            <person name="Wei J.T."/>
            <person name="Ye R.Z."/>
            <person name="Que T.C."/>
            <person name="Du C.H."/>
            <person name="Zhou Y.H."/>
            <person name="Cheng J.X."/>
            <person name="Dai P.F."/>
            <person name="Guo W.B."/>
            <person name="Han X.H."/>
            <person name="Huang E.J."/>
            <person name="Li L.F."/>
            <person name="Wei W."/>
            <person name="Gao Y.C."/>
            <person name="Liu J.Z."/>
            <person name="Shao H.Z."/>
            <person name="Wang X."/>
            <person name="Wang C.C."/>
            <person name="Yang T.C."/>
            <person name="Huo Q.B."/>
            <person name="Li W."/>
            <person name="Chen H.Y."/>
            <person name="Chen S.E."/>
            <person name="Zhou L.G."/>
            <person name="Ni X.B."/>
            <person name="Tian J.H."/>
            <person name="Sheng Y."/>
            <person name="Liu T."/>
            <person name="Pan Y.S."/>
            <person name="Xia L.Y."/>
            <person name="Li J."/>
            <person name="Zhao F."/>
            <person name="Cao W.C."/>
        </authorList>
    </citation>
    <scope>NUCLEOTIDE SEQUENCE [LARGE SCALE GENOMIC DNA]</scope>
    <source>
        <strain evidence="1">Iper-2018</strain>
    </source>
</reference>
<organism evidence="1 2">
    <name type="scientific">Ixodes persulcatus</name>
    <name type="common">Taiga tick</name>
    <dbReference type="NCBI Taxonomy" id="34615"/>
    <lineage>
        <taxon>Eukaryota</taxon>
        <taxon>Metazoa</taxon>
        <taxon>Ecdysozoa</taxon>
        <taxon>Arthropoda</taxon>
        <taxon>Chelicerata</taxon>
        <taxon>Arachnida</taxon>
        <taxon>Acari</taxon>
        <taxon>Parasitiformes</taxon>
        <taxon>Ixodida</taxon>
        <taxon>Ixodoidea</taxon>
        <taxon>Ixodidae</taxon>
        <taxon>Ixodinae</taxon>
        <taxon>Ixodes</taxon>
    </lineage>
</organism>
<proteinExistence type="predicted"/>
<sequence>MRENVYRADGEARTPVYWKRGPKWCINCLTRGALKGPNLPQARLNHQDALFPGHGKATHSHWSQAWAGEPAWLGVHGDATHQTPAFTGTVRTVDQQVLCALRFYATGSYQGQVASDQHITAHQTTISACVRAVATAIMRRLGPRWIAFPETAEQRAATQEAFLRRGSLPGVVGCVDGTFVAIKGPSKYEPTVTRALYWCRKLYYALNVMVDLAGAYHGDVGTDGRLLGCRRCPPSAGLVASYPTTKTRKKRLSCDTGVTELPRPERPQYQDGSHKAGDLEEGSDVND</sequence>
<keyword evidence="2" id="KW-1185">Reference proteome</keyword>
<name>A0AC60PMH7_IXOPE</name>
<evidence type="ECO:0000313" key="1">
    <source>
        <dbReference type="EMBL" id="KAG0422183.1"/>
    </source>
</evidence>
<accession>A0AC60PMH7</accession>
<evidence type="ECO:0000313" key="2">
    <source>
        <dbReference type="Proteomes" id="UP000805193"/>
    </source>
</evidence>
<comment type="caution">
    <text evidence="1">The sequence shown here is derived from an EMBL/GenBank/DDBJ whole genome shotgun (WGS) entry which is preliminary data.</text>
</comment>
<gene>
    <name evidence="1" type="ORF">HPB47_001979</name>
</gene>